<dbReference type="RefSeq" id="WP_091991895.1">
    <property type="nucleotide sequence ID" value="NZ_FOLO01000100.1"/>
</dbReference>
<sequence length="68" mass="7373">MKDDGDFTMTLGHVEQLACETATAHVIQIALIHKTMIAVGEAGKVCLLDAKTLKPNYDSELNKSNLKS</sequence>
<dbReference type="OrthoDB" id="9910906at2"/>
<protein>
    <submittedName>
        <fullName evidence="1">Uncharacterized protein</fullName>
    </submittedName>
</protein>
<accession>A0A1I1UXR7</accession>
<keyword evidence="2" id="KW-1185">Reference proteome</keyword>
<dbReference type="Proteomes" id="UP000198862">
    <property type="component" value="Unassembled WGS sequence"/>
</dbReference>
<proteinExistence type="predicted"/>
<name>A0A1I1UXR7_9GAMM</name>
<evidence type="ECO:0000313" key="1">
    <source>
        <dbReference type="EMBL" id="SFD75622.1"/>
    </source>
</evidence>
<evidence type="ECO:0000313" key="2">
    <source>
        <dbReference type="Proteomes" id="UP000198862"/>
    </source>
</evidence>
<organism evidence="1 2">
    <name type="scientific">Pseudoalteromonas denitrificans DSM 6059</name>
    <dbReference type="NCBI Taxonomy" id="1123010"/>
    <lineage>
        <taxon>Bacteria</taxon>
        <taxon>Pseudomonadati</taxon>
        <taxon>Pseudomonadota</taxon>
        <taxon>Gammaproteobacteria</taxon>
        <taxon>Alteromonadales</taxon>
        <taxon>Pseudoalteromonadaceae</taxon>
        <taxon>Pseudoalteromonas</taxon>
    </lineage>
</organism>
<dbReference type="AlphaFoldDB" id="A0A1I1UXR7"/>
<gene>
    <name evidence="1" type="ORF">SAMN02745724_05371</name>
</gene>
<reference evidence="1 2" key="1">
    <citation type="submission" date="2016-10" db="EMBL/GenBank/DDBJ databases">
        <authorList>
            <person name="de Groot N.N."/>
        </authorList>
    </citation>
    <scope>NUCLEOTIDE SEQUENCE [LARGE SCALE GENOMIC DNA]</scope>
    <source>
        <strain evidence="1 2">DSM 6059</strain>
    </source>
</reference>
<dbReference type="EMBL" id="FOLO01000100">
    <property type="protein sequence ID" value="SFD75622.1"/>
    <property type="molecule type" value="Genomic_DNA"/>
</dbReference>